<keyword evidence="4" id="KW-1185">Reference proteome</keyword>
<dbReference type="InterPro" id="IPR011333">
    <property type="entry name" value="SKP1/BTB/POZ_sf"/>
</dbReference>
<feature type="region of interest" description="Disordered" evidence="1">
    <location>
        <begin position="211"/>
        <end position="252"/>
    </location>
</feature>
<dbReference type="AlphaFoldDB" id="A0A2S6C7A8"/>
<dbReference type="Proteomes" id="UP000237631">
    <property type="component" value="Unassembled WGS sequence"/>
</dbReference>
<dbReference type="STRING" id="357750.A0A2S6C7A8"/>
<dbReference type="OrthoDB" id="3625626at2759"/>
<evidence type="ECO:0000313" key="4">
    <source>
        <dbReference type="Proteomes" id="UP000237631"/>
    </source>
</evidence>
<dbReference type="PROSITE" id="PS50097">
    <property type="entry name" value="BTB"/>
    <property type="match status" value="1"/>
</dbReference>
<organism evidence="3 4">
    <name type="scientific">Cercospora berteroae</name>
    <dbReference type="NCBI Taxonomy" id="357750"/>
    <lineage>
        <taxon>Eukaryota</taxon>
        <taxon>Fungi</taxon>
        <taxon>Dikarya</taxon>
        <taxon>Ascomycota</taxon>
        <taxon>Pezizomycotina</taxon>
        <taxon>Dothideomycetes</taxon>
        <taxon>Dothideomycetidae</taxon>
        <taxon>Mycosphaerellales</taxon>
        <taxon>Mycosphaerellaceae</taxon>
        <taxon>Cercospora</taxon>
    </lineage>
</organism>
<evidence type="ECO:0000259" key="2">
    <source>
        <dbReference type="PROSITE" id="PS50097"/>
    </source>
</evidence>
<feature type="region of interest" description="Disordered" evidence="1">
    <location>
        <begin position="1"/>
        <end position="45"/>
    </location>
</feature>
<dbReference type="PANTHER" id="PTHR47843">
    <property type="entry name" value="BTB DOMAIN-CONTAINING PROTEIN-RELATED"/>
    <property type="match status" value="1"/>
</dbReference>
<dbReference type="PANTHER" id="PTHR47843:SF2">
    <property type="entry name" value="BTB DOMAIN-CONTAINING PROTEIN"/>
    <property type="match status" value="1"/>
</dbReference>
<comment type="caution">
    <text evidence="3">The sequence shown here is derived from an EMBL/GenBank/DDBJ whole genome shotgun (WGS) entry which is preliminary data.</text>
</comment>
<dbReference type="SUPFAM" id="SSF54695">
    <property type="entry name" value="POZ domain"/>
    <property type="match status" value="1"/>
</dbReference>
<evidence type="ECO:0000313" key="3">
    <source>
        <dbReference type="EMBL" id="PPJ55599.1"/>
    </source>
</evidence>
<gene>
    <name evidence="3" type="ORF">CBER1_03718</name>
</gene>
<dbReference type="EMBL" id="PNEN01000536">
    <property type="protein sequence ID" value="PPJ55599.1"/>
    <property type="molecule type" value="Genomic_DNA"/>
</dbReference>
<name>A0A2S6C7A8_9PEZI</name>
<accession>A0A2S6C7A8</accession>
<feature type="domain" description="BTB" evidence="2">
    <location>
        <begin position="125"/>
        <end position="198"/>
    </location>
</feature>
<evidence type="ECO:0000256" key="1">
    <source>
        <dbReference type="SAM" id="MobiDB-lite"/>
    </source>
</evidence>
<sequence length="366" mass="39597">MGKKSKRNEAYTAPAASQKPADDRRRLDQATASEHQSRAMSTDSFGASRVTGGFFSSSAAQPLFGGGNRITTAEPLPGTASNIFKTSTAPVPLFGTEVSKALTALPAAKSAPLKPHRQVKRFDPTSPIISVNIGTSETGTATFYVHQDILRRSSEFLQAKCKDIWSRASNAVEIPNHSPAAFNLFVNWAYSGSISLAEEKKELPPKAQVECDMKPATPGKQEEESPDGAQAGSDAKTGTPVKQQDEPSNDAQAEAVLKSVTSNEKNEWIILAEAYVLGEELIDAKFQDDILAAMKFKQWYVDHKTIEPLIGDLSNIIYGGTMEDSAARRFLVSLYATRVTKTELVSKKGTLIPDFVFDVLLAKIPG</sequence>
<dbReference type="InterPro" id="IPR000210">
    <property type="entry name" value="BTB/POZ_dom"/>
</dbReference>
<dbReference type="Gene3D" id="3.30.710.10">
    <property type="entry name" value="Potassium Channel Kv1.1, Chain A"/>
    <property type="match status" value="1"/>
</dbReference>
<reference evidence="4" key="1">
    <citation type="journal article" date="2017" name="bioRxiv">
        <title>Conservation of a gene cluster reveals novel cercosporin biosynthetic mechanisms and extends production to the genus Colletotrichum.</title>
        <authorList>
            <person name="de Jonge R."/>
            <person name="Ebert M.K."/>
            <person name="Huitt-Roehl C.R."/>
            <person name="Pal P."/>
            <person name="Suttle J.C."/>
            <person name="Spanner R.E."/>
            <person name="Neubauer J.D."/>
            <person name="Jurick W.M.II."/>
            <person name="Stott K.A."/>
            <person name="Secor G.A."/>
            <person name="Thomma B.P.H.J."/>
            <person name="Van de Peer Y."/>
            <person name="Townsend C.A."/>
            <person name="Bolton M.D."/>
        </authorList>
    </citation>
    <scope>NUCLEOTIDE SEQUENCE [LARGE SCALE GENOMIC DNA]</scope>
    <source>
        <strain evidence="4">CBS538.71</strain>
    </source>
</reference>
<dbReference type="CDD" id="cd18186">
    <property type="entry name" value="BTB_POZ_ZBTB_KLHL-like"/>
    <property type="match status" value="1"/>
</dbReference>
<proteinExistence type="predicted"/>
<protein>
    <recommendedName>
        <fullName evidence="2">BTB domain-containing protein</fullName>
    </recommendedName>
</protein>
<feature type="compositionally biased region" description="Polar residues" evidence="1">
    <location>
        <begin position="30"/>
        <end position="45"/>
    </location>
</feature>